<dbReference type="InterPro" id="IPR010982">
    <property type="entry name" value="Lambda_DNA-bd_dom_sf"/>
</dbReference>
<dbReference type="SUPFAM" id="SSF47413">
    <property type="entry name" value="lambda repressor-like DNA-binding domains"/>
    <property type="match status" value="1"/>
</dbReference>
<dbReference type="PROSITE" id="PS50943">
    <property type="entry name" value="HTH_CROC1"/>
    <property type="match status" value="1"/>
</dbReference>
<accession>A0AAE3E1B8</accession>
<evidence type="ECO:0000256" key="1">
    <source>
        <dbReference type="ARBA" id="ARBA00023125"/>
    </source>
</evidence>
<reference evidence="3 4" key="1">
    <citation type="submission" date="2021-10" db="EMBL/GenBank/DDBJ databases">
        <title>Anaerobic single-cell dispensing facilitates the cultivation of human gut bacteria.</title>
        <authorList>
            <person name="Afrizal A."/>
        </authorList>
    </citation>
    <scope>NUCLEOTIDE SEQUENCE [LARGE SCALE GENOMIC DNA]</scope>
    <source>
        <strain evidence="3 4">CLA-AA-H232</strain>
    </source>
</reference>
<comment type="caution">
    <text evidence="3">The sequence shown here is derived from an EMBL/GenBank/DDBJ whole genome shotgun (WGS) entry which is preliminary data.</text>
</comment>
<evidence type="ECO:0000313" key="4">
    <source>
        <dbReference type="Proteomes" id="UP001198242"/>
    </source>
</evidence>
<dbReference type="Gene3D" id="1.10.260.40">
    <property type="entry name" value="lambda repressor-like DNA-binding domains"/>
    <property type="match status" value="1"/>
</dbReference>
<evidence type="ECO:0000259" key="2">
    <source>
        <dbReference type="PROSITE" id="PS50943"/>
    </source>
</evidence>
<dbReference type="PANTHER" id="PTHR46558">
    <property type="entry name" value="TRACRIPTIONAL REGULATORY PROTEIN-RELATED-RELATED"/>
    <property type="match status" value="1"/>
</dbReference>
<dbReference type="PANTHER" id="PTHR46558:SF4">
    <property type="entry name" value="DNA-BIDING PHAGE PROTEIN"/>
    <property type="match status" value="1"/>
</dbReference>
<dbReference type="Proteomes" id="UP001198242">
    <property type="component" value="Unassembled WGS sequence"/>
</dbReference>
<feature type="domain" description="HTH cro/C1-type" evidence="2">
    <location>
        <begin position="4"/>
        <end position="61"/>
    </location>
</feature>
<protein>
    <submittedName>
        <fullName evidence="3">Helix-turn-helix transcriptional regulator</fullName>
    </submittedName>
</protein>
<dbReference type="GO" id="GO:0003677">
    <property type="term" value="F:DNA binding"/>
    <property type="evidence" value="ECO:0007669"/>
    <property type="project" value="UniProtKB-KW"/>
</dbReference>
<keyword evidence="1" id="KW-0238">DNA-binding</keyword>
<name>A0AAE3E1B8_9FIRM</name>
<dbReference type="RefSeq" id="WP_308457115.1">
    <property type="nucleotide sequence ID" value="NZ_JAJEQM010000023.1"/>
</dbReference>
<keyword evidence="4" id="KW-1185">Reference proteome</keyword>
<dbReference type="InterPro" id="IPR001387">
    <property type="entry name" value="Cro/C1-type_HTH"/>
</dbReference>
<dbReference type="CDD" id="cd00093">
    <property type="entry name" value="HTH_XRE"/>
    <property type="match status" value="1"/>
</dbReference>
<dbReference type="AlphaFoldDB" id="A0AAE3E1B8"/>
<proteinExistence type="predicted"/>
<organism evidence="3 4">
    <name type="scientific">Hominilimicola fabiformis</name>
    <dbReference type="NCBI Taxonomy" id="2885356"/>
    <lineage>
        <taxon>Bacteria</taxon>
        <taxon>Bacillati</taxon>
        <taxon>Bacillota</taxon>
        <taxon>Clostridia</taxon>
        <taxon>Eubacteriales</taxon>
        <taxon>Oscillospiraceae</taxon>
        <taxon>Hominilimicola</taxon>
    </lineage>
</organism>
<gene>
    <name evidence="3" type="ORF">LKE05_12915</name>
</gene>
<dbReference type="EMBL" id="JAJEQM010000023">
    <property type="protein sequence ID" value="MCC2211682.1"/>
    <property type="molecule type" value="Genomic_DNA"/>
</dbReference>
<evidence type="ECO:0000313" key="3">
    <source>
        <dbReference type="EMBL" id="MCC2211682.1"/>
    </source>
</evidence>
<dbReference type="Pfam" id="PF01381">
    <property type="entry name" value="HTH_3"/>
    <property type="match status" value="1"/>
</dbReference>
<sequence>MKTIRELRKEKGMTQEELGNRIGKPKQYISSLENGKRCIESIATVTSCKMAEILGTTVEELVNPPEDINDSEFEWEDGKLVVDNISYDTGLNRVIIENDGLYYAIKGKLSQEIPLNQQLIQVRRHCEFKDLGNTIYMINNCVPRQGFNIEVGREITPSEMQSIREEYNILDDDISDEFIEIKGDVFGDKYKKTYTCVQIKVAESIASELESKLNDKGIEAKNIAVGRVNIRTK</sequence>
<dbReference type="SMART" id="SM00530">
    <property type="entry name" value="HTH_XRE"/>
    <property type="match status" value="1"/>
</dbReference>